<comment type="cofactor">
    <cofactor evidence="8">
        <name>Zn(2+)</name>
        <dbReference type="ChEBI" id="CHEBI:29105"/>
    </cofactor>
    <text evidence="8">Binds 1 zinc ion per subunit.</text>
</comment>
<keyword evidence="7 8" id="KW-0482">Metalloprotease</keyword>
<evidence type="ECO:0000256" key="4">
    <source>
        <dbReference type="ARBA" id="ARBA00022764"/>
    </source>
</evidence>
<evidence type="ECO:0000256" key="5">
    <source>
        <dbReference type="ARBA" id="ARBA00022801"/>
    </source>
</evidence>
<comment type="similarity">
    <text evidence="8">Belongs to the peptidase M48 family. BepA subfamily.</text>
</comment>
<dbReference type="PANTHER" id="PTHR22726">
    <property type="entry name" value="METALLOENDOPEPTIDASE OMA1"/>
    <property type="match status" value="1"/>
</dbReference>
<feature type="active site" description="Proton donor" evidence="8">
    <location>
        <position position="200"/>
    </location>
</feature>
<dbReference type="EMBL" id="ARXR01000006">
    <property type="protein sequence ID" value="MBF5052474.1"/>
    <property type="molecule type" value="Genomic_DNA"/>
</dbReference>
<feature type="domain" description="Peptidase M48" evidence="9">
    <location>
        <begin position="66"/>
        <end position="253"/>
    </location>
</feature>
<feature type="binding site" evidence="8">
    <location>
        <position position="130"/>
    </location>
    <ligand>
        <name>Zn(2+)</name>
        <dbReference type="ChEBI" id="CHEBI:29105"/>
        <note>catalytic</note>
    </ligand>
</feature>
<sequence length="478" mass="52800" precursor="true">MIAAARFALVALLCLGAGLGQAQQQDLPELGDPTVAIISAEQEYRLGRGWLRDLRGQTSIMEDPLVQEYAEHLVYRLASFSELNEPDLAIVVINSAAINAFAVPGGVIGLNAGLFLNAASEDEVASVVAHEIAHVSQRHFTRRYMDSKRRGPAVLAAMLASIALAIAGSGDAGMAGIAATQAASIQAQLAYSRHNEYEADRVGMQILAAASMDPSAMPRFFERMLEQQRYSGDPPEFLLTHPLTAERVADSRARARSLSAPPANPSASFELVRARIQARYFDGQERARDYFGRRLESNDRVQKQAARYGLALTDLKEDRYDAARRALTELVEAHPDQIWFQLGLMEVDMDQGRYADVIERGKEVLTINPKDYAASVMTARAYLLSKKPEQAAPLLEPLLLQRPNDPMLWSLAADAWGNSDQNARAHRARAEVLFLRGQDQAALRQMRFALDEADGQFALRSKLNARMSEMERLSSEEF</sequence>
<dbReference type="InterPro" id="IPR051156">
    <property type="entry name" value="Mito/Outer_Membr_Metalloprot"/>
</dbReference>
<name>A0ABS0AEG8_9GAMM</name>
<keyword evidence="4 8" id="KW-0574">Periplasm</keyword>
<evidence type="ECO:0000256" key="6">
    <source>
        <dbReference type="ARBA" id="ARBA00022833"/>
    </source>
</evidence>
<feature type="binding site" evidence="8">
    <location>
        <position position="134"/>
    </location>
    <ligand>
        <name>Zn(2+)</name>
        <dbReference type="ChEBI" id="CHEBI:29105"/>
        <note>catalytic</note>
    </ligand>
</feature>
<evidence type="ECO:0000313" key="10">
    <source>
        <dbReference type="EMBL" id="MBF5052474.1"/>
    </source>
</evidence>
<feature type="signal peptide" evidence="8">
    <location>
        <begin position="1"/>
        <end position="22"/>
    </location>
</feature>
<keyword evidence="11" id="KW-1185">Reference proteome</keyword>
<dbReference type="Proteomes" id="UP000644441">
    <property type="component" value="Unassembled WGS sequence"/>
</dbReference>
<evidence type="ECO:0000256" key="7">
    <source>
        <dbReference type="ARBA" id="ARBA00023049"/>
    </source>
</evidence>
<dbReference type="InterPro" id="IPR011990">
    <property type="entry name" value="TPR-like_helical_dom_sf"/>
</dbReference>
<evidence type="ECO:0000256" key="1">
    <source>
        <dbReference type="ARBA" id="ARBA00022670"/>
    </source>
</evidence>
<comment type="subcellular location">
    <subcellularLocation>
        <location evidence="8">Periplasm</location>
    </subcellularLocation>
</comment>
<keyword evidence="5 8" id="KW-0378">Hydrolase</keyword>
<dbReference type="PANTHER" id="PTHR22726:SF1">
    <property type="entry name" value="METALLOENDOPEPTIDASE OMA1, MITOCHONDRIAL"/>
    <property type="match status" value="1"/>
</dbReference>
<keyword evidence="1 8" id="KW-0645">Protease</keyword>
<feature type="active site" evidence="8">
    <location>
        <position position="131"/>
    </location>
</feature>
<dbReference type="Gene3D" id="3.30.2010.10">
    <property type="entry name" value="Metalloproteases ('zincins'), catalytic domain"/>
    <property type="match status" value="1"/>
</dbReference>
<evidence type="ECO:0000256" key="3">
    <source>
        <dbReference type="ARBA" id="ARBA00022729"/>
    </source>
</evidence>
<evidence type="ECO:0000313" key="11">
    <source>
        <dbReference type="Proteomes" id="UP000644441"/>
    </source>
</evidence>
<dbReference type="SUPFAM" id="SSF48452">
    <property type="entry name" value="TPR-like"/>
    <property type="match status" value="1"/>
</dbReference>
<dbReference type="Pfam" id="PF14559">
    <property type="entry name" value="TPR_19"/>
    <property type="match status" value="1"/>
</dbReference>
<gene>
    <name evidence="10" type="ORF">ISO4_01076</name>
</gene>
<dbReference type="InterPro" id="IPR001915">
    <property type="entry name" value="Peptidase_M48"/>
</dbReference>
<dbReference type="Pfam" id="PF01435">
    <property type="entry name" value="Peptidase_M48"/>
    <property type="match status" value="1"/>
</dbReference>
<organism evidence="10 11">
    <name type="scientific">Alloalcanivorax venustensis ISO4</name>
    <dbReference type="NCBI Taxonomy" id="1177184"/>
    <lineage>
        <taxon>Bacteria</taxon>
        <taxon>Pseudomonadati</taxon>
        <taxon>Pseudomonadota</taxon>
        <taxon>Gammaproteobacteria</taxon>
        <taxon>Oceanospirillales</taxon>
        <taxon>Alcanivoracaceae</taxon>
        <taxon>Alloalcanivorax</taxon>
    </lineage>
</organism>
<comment type="caution">
    <text evidence="10">The sequence shown here is derived from an EMBL/GenBank/DDBJ whole genome shotgun (WGS) entry which is preliminary data.</text>
</comment>
<accession>A0ABS0AEG8</accession>
<evidence type="ECO:0000256" key="2">
    <source>
        <dbReference type="ARBA" id="ARBA00022723"/>
    </source>
</evidence>
<dbReference type="RefSeq" id="WP_228547931.1">
    <property type="nucleotide sequence ID" value="NZ_ARXR01000006.1"/>
</dbReference>
<reference evidence="10 11" key="1">
    <citation type="submission" date="2012-09" db="EMBL/GenBank/DDBJ databases">
        <title>Genome Sequence of alkane-degrading Bacterium Alcanivorax venustensis ISO4.</title>
        <authorList>
            <person name="Lai Q."/>
            <person name="Shao Z."/>
        </authorList>
    </citation>
    <scope>NUCLEOTIDE SEQUENCE [LARGE SCALE GENOMIC DNA]</scope>
    <source>
        <strain evidence="10 11">ISO4</strain>
    </source>
</reference>
<keyword evidence="3 8" id="KW-0732">Signal</keyword>
<keyword evidence="2 8" id="KW-0479">Metal-binding</keyword>
<feature type="chain" id="PRO_5044911913" description="Putative beta-barrel assembly-enhancing protease" evidence="8">
    <location>
        <begin position="23"/>
        <end position="478"/>
    </location>
</feature>
<proteinExistence type="inferred from homology"/>
<feature type="binding site" evidence="8">
    <location>
        <position position="196"/>
    </location>
    <ligand>
        <name>Zn(2+)</name>
        <dbReference type="ChEBI" id="CHEBI:29105"/>
        <note>catalytic</note>
    </ligand>
</feature>
<protein>
    <recommendedName>
        <fullName evidence="8">Putative beta-barrel assembly-enhancing protease</fullName>
        <ecNumber evidence="8">3.4.-.-</ecNumber>
    </recommendedName>
</protein>
<comment type="function">
    <text evidence="8">Functions as both a chaperone and a metalloprotease. Maintains the integrity of the outer membrane by promoting either the assembly or the elimination of outer membrane proteins, depending on their folding state.</text>
</comment>
<dbReference type="HAMAP" id="MF_00997">
    <property type="entry name" value="Protease_BepA"/>
    <property type="match status" value="1"/>
</dbReference>
<evidence type="ECO:0000259" key="9">
    <source>
        <dbReference type="Pfam" id="PF01435"/>
    </source>
</evidence>
<keyword evidence="6 8" id="KW-0862">Zinc</keyword>
<dbReference type="EC" id="3.4.-.-" evidence="8"/>
<dbReference type="Gene3D" id="1.25.40.10">
    <property type="entry name" value="Tetratricopeptide repeat domain"/>
    <property type="match status" value="1"/>
</dbReference>
<dbReference type="InterPro" id="IPR030873">
    <property type="entry name" value="Protease_BepA"/>
</dbReference>
<evidence type="ECO:0000256" key="8">
    <source>
        <dbReference type="HAMAP-Rule" id="MF_00997"/>
    </source>
</evidence>